<keyword evidence="3" id="KW-1185">Reference proteome</keyword>
<protein>
    <submittedName>
        <fullName evidence="2">Chromosome partitioning protein, ParB family</fullName>
    </submittedName>
</protein>
<dbReference type="EMBL" id="FQUE01000012">
    <property type="protein sequence ID" value="SHF75711.1"/>
    <property type="molecule type" value="Genomic_DNA"/>
</dbReference>
<feature type="domain" description="ParB-like N-terminal" evidence="1">
    <location>
        <begin position="5"/>
        <end position="75"/>
    </location>
</feature>
<evidence type="ECO:0000313" key="2">
    <source>
        <dbReference type="EMBL" id="SHF75711.1"/>
    </source>
</evidence>
<dbReference type="InterPro" id="IPR036086">
    <property type="entry name" value="ParB/Sulfiredoxin_sf"/>
</dbReference>
<evidence type="ECO:0000313" key="3">
    <source>
        <dbReference type="Proteomes" id="UP000183987"/>
    </source>
</evidence>
<dbReference type="AlphaFoldDB" id="A0A1M5E9I3"/>
<reference evidence="3" key="1">
    <citation type="submission" date="2016-11" db="EMBL/GenBank/DDBJ databases">
        <authorList>
            <person name="Varghese N."/>
            <person name="Submissions S."/>
        </authorList>
    </citation>
    <scope>NUCLEOTIDE SEQUENCE [LARGE SCALE GENOMIC DNA]</scope>
    <source>
        <strain evidence="3">DSM 29326</strain>
    </source>
</reference>
<dbReference type="InterPro" id="IPR003115">
    <property type="entry name" value="ParB_N"/>
</dbReference>
<evidence type="ECO:0000259" key="1">
    <source>
        <dbReference type="Pfam" id="PF02195"/>
    </source>
</evidence>
<sequence>LYLSDINPRTIVNDDAIVALAANIQEHGLIQSPAGLRDATGKVGIVAGGRRYRALALLQDDPRFQIVTVRMAPDQATAAFWATSENAQCEDLHPADEIRDFGAMEKRGVKVADIAVAYGVTEKHVYRRLALSNLPAPVLDALREGSVSLSQAAAFTISYDEALTLEVLALHMEQIAKGYGGLNDYTIKTRLKPGSVKGTDRRAVFVGLDDYKAAGGRIGGDLFADVTTFDDPAILDEVFAAKLTQTAADYPAAHGWKWAEAITESYISYQFDQDRKFGKVHPVEGELTEAEAERYDALAELANGDALDEEGTTELDALQTKRNGDFTAEQRATAGAVIYVASDGSLKVEAGFFRAEDKAAAVQAGILQPSRHASTEAAPKSPISDTLRGDLDRIGIGARQNAMLDDPKLALHLLAFQLCGKMGYDRAFGVRTDEVPNVPTTETGYVLDRRLTVSDTDDRSPFNRDHAAEFAKFRKRGDAKIMDLLNRYLVAHLTSSSPDLGAMIDKLTSKRTRDTFTPTAENFFGRVNGAYLNDLWSDLLGLAADHPTVTMFEKLKKGEKAAKLESLFADPVTRTALGLSEDQTCRINAWLPEGMA</sequence>
<dbReference type="Pfam" id="PF02195">
    <property type="entry name" value="ParB_N"/>
    <property type="match status" value="1"/>
</dbReference>
<dbReference type="Proteomes" id="UP000183987">
    <property type="component" value="Unassembled WGS sequence"/>
</dbReference>
<dbReference type="STRING" id="366533.SAMN05444339_1121"/>
<dbReference type="GO" id="GO:0007059">
    <property type="term" value="P:chromosome segregation"/>
    <property type="evidence" value="ECO:0007669"/>
    <property type="project" value="TreeGrafter"/>
</dbReference>
<dbReference type="OrthoDB" id="9813122at2"/>
<dbReference type="Gene3D" id="3.90.1530.30">
    <property type="match status" value="1"/>
</dbReference>
<feature type="non-terminal residue" evidence="2">
    <location>
        <position position="1"/>
    </location>
</feature>
<dbReference type="PANTHER" id="PTHR33375">
    <property type="entry name" value="CHROMOSOME-PARTITIONING PROTEIN PARB-RELATED"/>
    <property type="match status" value="1"/>
</dbReference>
<organism evidence="2 3">
    <name type="scientific">Loktanella atrilutea</name>
    <dbReference type="NCBI Taxonomy" id="366533"/>
    <lineage>
        <taxon>Bacteria</taxon>
        <taxon>Pseudomonadati</taxon>
        <taxon>Pseudomonadota</taxon>
        <taxon>Alphaproteobacteria</taxon>
        <taxon>Rhodobacterales</taxon>
        <taxon>Roseobacteraceae</taxon>
        <taxon>Loktanella</taxon>
    </lineage>
</organism>
<proteinExistence type="predicted"/>
<dbReference type="GO" id="GO:0005694">
    <property type="term" value="C:chromosome"/>
    <property type="evidence" value="ECO:0007669"/>
    <property type="project" value="TreeGrafter"/>
</dbReference>
<accession>A0A1M5E9I3</accession>
<dbReference type="Gene3D" id="1.10.10.2830">
    <property type="match status" value="1"/>
</dbReference>
<dbReference type="InterPro" id="IPR050336">
    <property type="entry name" value="Chromosome_partition/occlusion"/>
</dbReference>
<dbReference type="PANTHER" id="PTHR33375:SF7">
    <property type="entry name" value="CHROMOSOME 2-PARTITIONING PROTEIN PARB-RELATED"/>
    <property type="match status" value="1"/>
</dbReference>
<dbReference type="RefSeq" id="WP_072858557.1">
    <property type="nucleotide sequence ID" value="NZ_FQUE01000012.1"/>
</dbReference>
<name>A0A1M5E9I3_LOKAT</name>
<dbReference type="SUPFAM" id="SSF109709">
    <property type="entry name" value="KorB DNA-binding domain-like"/>
    <property type="match status" value="1"/>
</dbReference>
<dbReference type="SUPFAM" id="SSF110849">
    <property type="entry name" value="ParB/Sulfiredoxin"/>
    <property type="match status" value="1"/>
</dbReference>
<gene>
    <name evidence="2" type="ORF">SAMN05444339_1121</name>
</gene>